<organism evidence="1 2">
    <name type="scientific">Paramecium sonneborni</name>
    <dbReference type="NCBI Taxonomy" id="65129"/>
    <lineage>
        <taxon>Eukaryota</taxon>
        <taxon>Sar</taxon>
        <taxon>Alveolata</taxon>
        <taxon>Ciliophora</taxon>
        <taxon>Intramacronucleata</taxon>
        <taxon>Oligohymenophorea</taxon>
        <taxon>Peniculida</taxon>
        <taxon>Parameciidae</taxon>
        <taxon>Paramecium</taxon>
    </lineage>
</organism>
<evidence type="ECO:0000313" key="1">
    <source>
        <dbReference type="EMBL" id="CAD8062739.1"/>
    </source>
</evidence>
<comment type="caution">
    <text evidence="1">The sequence shown here is derived from an EMBL/GenBank/DDBJ whole genome shotgun (WGS) entry which is preliminary data.</text>
</comment>
<dbReference type="Proteomes" id="UP000692954">
    <property type="component" value="Unassembled WGS sequence"/>
</dbReference>
<accession>A0A8S1L5M2</accession>
<protein>
    <submittedName>
        <fullName evidence="1">Uncharacterized protein</fullName>
    </submittedName>
</protein>
<dbReference type="EMBL" id="CAJJDN010000017">
    <property type="protein sequence ID" value="CAD8062739.1"/>
    <property type="molecule type" value="Genomic_DNA"/>
</dbReference>
<name>A0A8S1L5M2_9CILI</name>
<keyword evidence="2" id="KW-1185">Reference proteome</keyword>
<dbReference type="OrthoDB" id="285876at2759"/>
<reference evidence="1" key="1">
    <citation type="submission" date="2021-01" db="EMBL/GenBank/DDBJ databases">
        <authorList>
            <consortium name="Genoscope - CEA"/>
            <person name="William W."/>
        </authorList>
    </citation>
    <scope>NUCLEOTIDE SEQUENCE</scope>
</reference>
<sequence>MYSYMNWDGLKPQKWRDKGRKKFEQQALEIITPRESDVFNSQIESKSIRPQIQNQLEIYKTPIWKQSLNNQESNRLEKFYSEPNLRKQFEPLNRQIYFERKHLRQEKDGHLEDIDYGIKTFDVANKETNQGYILEDEMQRKIRVNDHRNGIGTHFLGDKAYHIPEYSSNFYKHPDGAIPGSNIQYRHQFKQLSK</sequence>
<evidence type="ECO:0000313" key="2">
    <source>
        <dbReference type="Proteomes" id="UP000692954"/>
    </source>
</evidence>
<proteinExistence type="predicted"/>
<gene>
    <name evidence="1" type="ORF">PSON_ATCC_30995.1.T0170021</name>
</gene>
<dbReference type="AlphaFoldDB" id="A0A8S1L5M2"/>